<dbReference type="AlphaFoldDB" id="A0A4U1JD50"/>
<accession>A0A4U1JD50</accession>
<evidence type="ECO:0000313" key="3">
    <source>
        <dbReference type="Proteomes" id="UP000309215"/>
    </source>
</evidence>
<keyword evidence="3" id="KW-1185">Reference proteome</keyword>
<evidence type="ECO:0000256" key="1">
    <source>
        <dbReference type="SAM" id="MobiDB-lite"/>
    </source>
</evidence>
<dbReference type="EMBL" id="SSMQ01000019">
    <property type="protein sequence ID" value="TKD06483.1"/>
    <property type="molecule type" value="Genomic_DNA"/>
</dbReference>
<dbReference type="RefSeq" id="WP_136930623.1">
    <property type="nucleotide sequence ID" value="NZ_SSMQ01000019.1"/>
</dbReference>
<organism evidence="2 3">
    <name type="scientific">Polyangium fumosum</name>
    <dbReference type="NCBI Taxonomy" id="889272"/>
    <lineage>
        <taxon>Bacteria</taxon>
        <taxon>Pseudomonadati</taxon>
        <taxon>Myxococcota</taxon>
        <taxon>Polyangia</taxon>
        <taxon>Polyangiales</taxon>
        <taxon>Polyangiaceae</taxon>
        <taxon>Polyangium</taxon>
    </lineage>
</organism>
<gene>
    <name evidence="2" type="ORF">E8A74_19925</name>
</gene>
<reference evidence="2 3" key="1">
    <citation type="submission" date="2019-04" db="EMBL/GenBank/DDBJ databases">
        <authorList>
            <person name="Li Y."/>
            <person name="Wang J."/>
        </authorList>
    </citation>
    <scope>NUCLEOTIDE SEQUENCE [LARGE SCALE GENOMIC DNA]</scope>
    <source>
        <strain evidence="2 3">DSM 14668</strain>
    </source>
</reference>
<name>A0A4U1JD50_9BACT</name>
<dbReference type="Proteomes" id="UP000309215">
    <property type="component" value="Unassembled WGS sequence"/>
</dbReference>
<proteinExistence type="predicted"/>
<feature type="region of interest" description="Disordered" evidence="1">
    <location>
        <begin position="86"/>
        <end position="109"/>
    </location>
</feature>
<comment type="caution">
    <text evidence="2">The sequence shown here is derived from an EMBL/GenBank/DDBJ whole genome shotgun (WGS) entry which is preliminary data.</text>
</comment>
<dbReference type="PROSITE" id="PS51257">
    <property type="entry name" value="PROKAR_LIPOPROTEIN"/>
    <property type="match status" value="1"/>
</dbReference>
<protein>
    <submittedName>
        <fullName evidence="2">Uncharacterized protein</fullName>
    </submittedName>
</protein>
<evidence type="ECO:0000313" key="2">
    <source>
        <dbReference type="EMBL" id="TKD06483.1"/>
    </source>
</evidence>
<sequence>MNLARGRLYNRPMASLARLSVGSLAIFAVMGVLGCDAGGLLVVEDKENEPPPVAAKGHPATEIVAGGTQVRNGKYKLIYTMGQPTPQSVQKLPEGRRLNGGMPGATQEP</sequence>
<dbReference type="OrthoDB" id="9845110at2"/>